<reference evidence="1 2" key="1">
    <citation type="submission" date="2020-02" db="EMBL/GenBank/DDBJ databases">
        <title>The draft genome of Grimontia sedimenta sp. nov., isolated from benthic sediments near coral reefs south of Kuwait.</title>
        <authorList>
            <person name="Mahmoud H.M."/>
            <person name="Jose L."/>
            <person name="Eapen S."/>
        </authorList>
    </citation>
    <scope>NUCLEOTIDE SEQUENCE [LARGE SCALE GENOMIC DNA]</scope>
    <source>
        <strain evidence="1 2">S25</strain>
    </source>
</reference>
<dbReference type="AlphaFoldDB" id="A0A6M1R9J3"/>
<dbReference type="Proteomes" id="UP000473008">
    <property type="component" value="Unassembled WGS sequence"/>
</dbReference>
<dbReference type="RefSeq" id="WP_165015184.1">
    <property type="nucleotide sequence ID" value="NZ_JAALDL010000011.1"/>
</dbReference>
<evidence type="ECO:0000313" key="1">
    <source>
        <dbReference type="EMBL" id="NGN98853.1"/>
    </source>
</evidence>
<comment type="caution">
    <text evidence="1">The sequence shown here is derived from an EMBL/GenBank/DDBJ whole genome shotgun (WGS) entry which is preliminary data.</text>
</comment>
<protein>
    <submittedName>
        <fullName evidence="1">Uncharacterized protein</fullName>
    </submittedName>
</protein>
<evidence type="ECO:0000313" key="2">
    <source>
        <dbReference type="Proteomes" id="UP000473008"/>
    </source>
</evidence>
<name>A0A6M1R9J3_9GAMM</name>
<proteinExistence type="predicted"/>
<gene>
    <name evidence="1" type="ORF">G5S52_14725</name>
</gene>
<sequence length="104" mass="11812">MIIFNIDSAGHIHPLLKNNAFDQGIALYFNDGKTNRRVKSCREIHEDFEGNGMFTSVFTGFRLSFTDGQELHIEADTNRPARLLGQPYQVNKVRSKDLVDWVAG</sequence>
<organism evidence="1 2">
    <name type="scientific">Grimontia sedimenti</name>
    <dbReference type="NCBI Taxonomy" id="2711294"/>
    <lineage>
        <taxon>Bacteria</taxon>
        <taxon>Pseudomonadati</taxon>
        <taxon>Pseudomonadota</taxon>
        <taxon>Gammaproteobacteria</taxon>
        <taxon>Vibrionales</taxon>
        <taxon>Vibrionaceae</taxon>
        <taxon>Grimontia</taxon>
    </lineage>
</organism>
<accession>A0A6M1R9J3</accession>
<keyword evidence="2" id="KW-1185">Reference proteome</keyword>
<dbReference type="EMBL" id="JAALDL010000011">
    <property type="protein sequence ID" value="NGN98853.1"/>
    <property type="molecule type" value="Genomic_DNA"/>
</dbReference>